<sequence length="600" mass="66114">MTTGDRDAELLDLYARELAYLRERGAEFAAAYPKIAARLGLEERHAADPHVERLIESFAFLTARLQHRLDSDLPELTTSLLGVLYPPLLSPIPSMAIAAFEVSPRDSKLTSGHVIERNTPLFAEARGGPTCRFRTCAPVTLWPIEVEAAGFGAPEALDLPPGSGGVMAALRVRLRSGGPPLRALGVRRLRFFLSGGGLNGHRLYELLFGHTLRVLCAGEGGGRDLAEARLHPVGFGPDEEALPYPVHASPGHRLVQEYFAFPEKFLFFDVELTRLPEGTACELLFLLDQRPPASVVVRTDTFRLGCTPIINLFPRTTEPIRVDHRFPEYRLVADARRERTTEIHSVHKVTATAPGEAVQVEYAPFFSFTHHAEGAGPRAFWHARRVATAREDVPGTDVLLSFVDLDLSPRRPPSRVVYASVLCTNRDLPEEMSAGVPLSLERGAAMGRITCLTKPTPQREPPLGGQALWRLVSNLSLNHLSLSGPGGADALREILRVYLFASIPEAERQIQGIADVSARTVTRRIGADAWRGFCRGTEVTLTLDEEQFVGSSPLLFAEVLSRYLSLHAHINSFTELVLRSTGRAEVWKRWRPRAGAKALL</sequence>
<dbReference type="RefSeq" id="WP_129356348.1">
    <property type="nucleotide sequence ID" value="NZ_CP012670.1"/>
</dbReference>
<accession>A0A4V0NEZ5</accession>
<name>A0A4V0NEZ5_SORCE</name>
<protein>
    <submittedName>
        <fullName evidence="1">Type VI secretion protein</fullName>
    </submittedName>
</protein>
<dbReference type="Proteomes" id="UP000295781">
    <property type="component" value="Chromosome"/>
</dbReference>
<dbReference type="PANTHER" id="PTHR35370:SF1">
    <property type="entry name" value="TYPE VI SECRETION SYSTEM COMPONENT TSSF1"/>
    <property type="match status" value="1"/>
</dbReference>
<dbReference type="OrthoDB" id="9763676at2"/>
<proteinExistence type="predicted"/>
<reference evidence="1 2" key="1">
    <citation type="submission" date="2015-09" db="EMBL/GenBank/DDBJ databases">
        <title>Sorangium comparison.</title>
        <authorList>
            <person name="Zaburannyi N."/>
            <person name="Bunk B."/>
            <person name="Overmann J."/>
            <person name="Mueller R."/>
        </authorList>
    </citation>
    <scope>NUCLEOTIDE SEQUENCE [LARGE SCALE GENOMIC DNA]</scope>
    <source>
        <strain evidence="1 2">So ceGT47</strain>
    </source>
</reference>
<gene>
    <name evidence="1" type="ORF">SOCEGT47_084920</name>
</gene>
<organism evidence="1 2">
    <name type="scientific">Sorangium cellulosum</name>
    <name type="common">Polyangium cellulosum</name>
    <dbReference type="NCBI Taxonomy" id="56"/>
    <lineage>
        <taxon>Bacteria</taxon>
        <taxon>Pseudomonadati</taxon>
        <taxon>Myxococcota</taxon>
        <taxon>Polyangia</taxon>
        <taxon>Polyangiales</taxon>
        <taxon>Polyangiaceae</taxon>
        <taxon>Sorangium</taxon>
    </lineage>
</organism>
<dbReference type="PANTHER" id="PTHR35370">
    <property type="entry name" value="CYTOPLASMIC PROTEIN-RELATED-RELATED"/>
    <property type="match status" value="1"/>
</dbReference>
<dbReference type="Pfam" id="PF05947">
    <property type="entry name" value="T6SS_TssF"/>
    <property type="match status" value="1"/>
</dbReference>
<dbReference type="EMBL" id="CP012670">
    <property type="protein sequence ID" value="AUX27892.1"/>
    <property type="molecule type" value="Genomic_DNA"/>
</dbReference>
<evidence type="ECO:0000313" key="1">
    <source>
        <dbReference type="EMBL" id="AUX27892.1"/>
    </source>
</evidence>
<dbReference type="PIRSF" id="PIRSF028304">
    <property type="entry name" value="UCP028304"/>
    <property type="match status" value="1"/>
</dbReference>
<dbReference type="InterPro" id="IPR010272">
    <property type="entry name" value="T6SS_TssF"/>
</dbReference>
<dbReference type="AlphaFoldDB" id="A0A4V0NEZ5"/>
<evidence type="ECO:0000313" key="2">
    <source>
        <dbReference type="Proteomes" id="UP000295781"/>
    </source>
</evidence>
<dbReference type="NCBIfam" id="TIGR03359">
    <property type="entry name" value="VI_chp_6"/>
    <property type="match status" value="1"/>
</dbReference>